<dbReference type="Proteomes" id="UP000682195">
    <property type="component" value="Chromosome 1"/>
</dbReference>
<organism evidence="1 2">
    <name type="scientific">Prevotella melaninogenica</name>
    <dbReference type="NCBI Taxonomy" id="28132"/>
    <lineage>
        <taxon>Bacteria</taxon>
        <taxon>Pseudomonadati</taxon>
        <taxon>Bacteroidota</taxon>
        <taxon>Bacteroidia</taxon>
        <taxon>Bacteroidales</taxon>
        <taxon>Prevotellaceae</taxon>
        <taxon>Prevotella</taxon>
    </lineage>
</organism>
<evidence type="ECO:0000313" key="1">
    <source>
        <dbReference type="EMBL" id="QUB75209.1"/>
    </source>
</evidence>
<dbReference type="InterPro" id="IPR029069">
    <property type="entry name" value="HotDog_dom_sf"/>
</dbReference>
<sequence>MIDNMVNTEEENFSEERLRKIDVHELLPQQEPFVMIGSLVHFDKLLIITEMEVRESNIFVDDGYFSPSGLMENIAQTCAARIGFVNKYILKKGVQLGFIGAVRNFEVIERPRVGDVITTRVEVREEIFGMTLVDAVVTCGEKVLVKSEMKIAVREQNA</sequence>
<accession>A0ABX7XNH7</accession>
<evidence type="ECO:0000313" key="2">
    <source>
        <dbReference type="Proteomes" id="UP000682195"/>
    </source>
</evidence>
<protein>
    <submittedName>
        <fullName evidence="1">Pseudouridylate synthase</fullName>
    </submittedName>
</protein>
<keyword evidence="2" id="KW-1185">Reference proteome</keyword>
<dbReference type="EMBL" id="CP072361">
    <property type="protein sequence ID" value="QUB75209.1"/>
    <property type="molecule type" value="Genomic_DNA"/>
</dbReference>
<dbReference type="Gene3D" id="3.10.129.10">
    <property type="entry name" value="Hotdog Thioesterase"/>
    <property type="match status" value="1"/>
</dbReference>
<gene>
    <name evidence="1" type="ORF">J5A58_06695</name>
</gene>
<dbReference type="Pfam" id="PF22817">
    <property type="entry name" value="ApeP-like"/>
    <property type="match status" value="1"/>
</dbReference>
<reference evidence="1 2" key="1">
    <citation type="submission" date="2021-03" db="EMBL/GenBank/DDBJ databases">
        <title>Human Oral Microbial Genomes.</title>
        <authorList>
            <person name="Johnston C.D."/>
            <person name="Chen T."/>
            <person name="Dewhirst F.E."/>
        </authorList>
    </citation>
    <scope>NUCLEOTIDE SEQUENCE [LARGE SCALE GENOMIC DNA]</scope>
    <source>
        <strain evidence="1 2">F0054</strain>
    </source>
</reference>
<dbReference type="SUPFAM" id="SSF54637">
    <property type="entry name" value="Thioesterase/thiol ester dehydrase-isomerase"/>
    <property type="match status" value="1"/>
</dbReference>
<dbReference type="RefSeq" id="WP_211807306.1">
    <property type="nucleotide sequence ID" value="NZ_CP072361.1"/>
</dbReference>
<name>A0ABX7XNH7_9BACT</name>
<proteinExistence type="predicted"/>
<dbReference type="InterPro" id="IPR016776">
    <property type="entry name" value="ApeP-like_dehydratase"/>
</dbReference>